<keyword evidence="3" id="KW-1003">Cell membrane</keyword>
<proteinExistence type="inferred from homology"/>
<dbReference type="Pfam" id="PF04093">
    <property type="entry name" value="MreD"/>
    <property type="match status" value="1"/>
</dbReference>
<comment type="similarity">
    <text evidence="2">Belongs to the MreD family.</text>
</comment>
<evidence type="ECO:0000313" key="9">
    <source>
        <dbReference type="EMBL" id="MCV9885221.1"/>
    </source>
</evidence>
<accession>A0ABT3DE06</accession>
<dbReference type="InterPro" id="IPR007227">
    <property type="entry name" value="Cell_shape_determining_MreD"/>
</dbReference>
<name>A0ABT3DE06_9BACI</name>
<comment type="caution">
    <text evidence="9">The sequence shown here is derived from an EMBL/GenBank/DDBJ whole genome shotgun (WGS) entry which is preliminary data.</text>
</comment>
<feature type="transmembrane region" description="Helical" evidence="8">
    <location>
        <begin position="140"/>
        <end position="158"/>
    </location>
</feature>
<keyword evidence="7 8" id="KW-0472">Membrane</keyword>
<dbReference type="EMBL" id="JAOYEY010000029">
    <property type="protein sequence ID" value="MCV9885221.1"/>
    <property type="molecule type" value="Genomic_DNA"/>
</dbReference>
<keyword evidence="4 8" id="KW-0812">Transmembrane</keyword>
<gene>
    <name evidence="9" type="primary">mreD</name>
    <name evidence="9" type="ORF">OIH86_06110</name>
</gene>
<feature type="transmembrane region" description="Helical" evidence="8">
    <location>
        <begin position="100"/>
        <end position="119"/>
    </location>
</feature>
<dbReference type="NCBIfam" id="TIGR03426">
    <property type="entry name" value="shape_MreD"/>
    <property type="match status" value="1"/>
</dbReference>
<keyword evidence="5" id="KW-0133">Cell shape</keyword>
<evidence type="ECO:0000256" key="3">
    <source>
        <dbReference type="ARBA" id="ARBA00022475"/>
    </source>
</evidence>
<dbReference type="RefSeq" id="WP_264142056.1">
    <property type="nucleotide sequence ID" value="NZ_JAOYEY010000029.1"/>
</dbReference>
<keyword evidence="6 8" id="KW-1133">Transmembrane helix</keyword>
<evidence type="ECO:0000256" key="6">
    <source>
        <dbReference type="ARBA" id="ARBA00022989"/>
    </source>
</evidence>
<protein>
    <submittedName>
        <fullName evidence="9">Rod shape-determining protein MreD</fullName>
    </submittedName>
</protein>
<reference evidence="9 10" key="1">
    <citation type="submission" date="2022-10" db="EMBL/GenBank/DDBJ databases">
        <title>Draft genome assembly of moderately radiation resistant bacterium Metabacillus halosaccharovorans.</title>
        <authorList>
            <person name="Pal S."/>
            <person name="Gopinathan A."/>
        </authorList>
    </citation>
    <scope>NUCLEOTIDE SEQUENCE [LARGE SCALE GENOMIC DNA]</scope>
    <source>
        <strain evidence="9 10">VITHBRA001</strain>
    </source>
</reference>
<evidence type="ECO:0000256" key="4">
    <source>
        <dbReference type="ARBA" id="ARBA00022692"/>
    </source>
</evidence>
<organism evidence="9 10">
    <name type="scientific">Metabacillus halosaccharovorans</name>
    <dbReference type="NCBI Taxonomy" id="930124"/>
    <lineage>
        <taxon>Bacteria</taxon>
        <taxon>Bacillati</taxon>
        <taxon>Bacillota</taxon>
        <taxon>Bacilli</taxon>
        <taxon>Bacillales</taxon>
        <taxon>Bacillaceae</taxon>
        <taxon>Metabacillus</taxon>
    </lineage>
</organism>
<comment type="subcellular location">
    <subcellularLocation>
        <location evidence="1">Cell membrane</location>
        <topology evidence="1">Multi-pass membrane protein</topology>
    </subcellularLocation>
</comment>
<evidence type="ECO:0000256" key="5">
    <source>
        <dbReference type="ARBA" id="ARBA00022960"/>
    </source>
</evidence>
<evidence type="ECO:0000256" key="2">
    <source>
        <dbReference type="ARBA" id="ARBA00007776"/>
    </source>
</evidence>
<dbReference type="Proteomes" id="UP001526147">
    <property type="component" value="Unassembled WGS sequence"/>
</dbReference>
<keyword evidence="10" id="KW-1185">Reference proteome</keyword>
<evidence type="ECO:0000313" key="10">
    <source>
        <dbReference type="Proteomes" id="UP001526147"/>
    </source>
</evidence>
<sequence length="172" mass="19911">MRRFILPFLVLFVFISESTFAQLVNISFLSEDYLYIPRFLLVFVILITVYLNRTQGMLFGLIFGFLHDVVYIEVIGIYLFSYAFLAYLVSKAMKVLHKHVLIVIFLSTLAIAILEFYVYGINYAIGATDMSLYDFTTNRLLTTLGLNFIFALLFIFPLKSFLTKLKKAESED</sequence>
<evidence type="ECO:0000256" key="7">
    <source>
        <dbReference type="ARBA" id="ARBA00023136"/>
    </source>
</evidence>
<evidence type="ECO:0000256" key="1">
    <source>
        <dbReference type="ARBA" id="ARBA00004651"/>
    </source>
</evidence>
<feature type="transmembrane region" description="Helical" evidence="8">
    <location>
        <begin position="33"/>
        <end position="51"/>
    </location>
</feature>
<evidence type="ECO:0000256" key="8">
    <source>
        <dbReference type="SAM" id="Phobius"/>
    </source>
</evidence>
<feature type="transmembrane region" description="Helical" evidence="8">
    <location>
        <begin position="58"/>
        <end position="80"/>
    </location>
</feature>